<gene>
    <name evidence="1" type="ORF">NEOLEDRAFT_1130108</name>
</gene>
<dbReference type="EMBL" id="KV425559">
    <property type="protein sequence ID" value="KZT28128.1"/>
    <property type="molecule type" value="Genomic_DNA"/>
</dbReference>
<accession>A0A165UGM2</accession>
<evidence type="ECO:0000313" key="1">
    <source>
        <dbReference type="EMBL" id="KZT28128.1"/>
    </source>
</evidence>
<dbReference type="AlphaFoldDB" id="A0A165UGM2"/>
<dbReference type="InParanoid" id="A0A165UGM2"/>
<protein>
    <submittedName>
        <fullName evidence="1">Uncharacterized protein</fullName>
    </submittedName>
</protein>
<organism evidence="1 2">
    <name type="scientific">Neolentinus lepideus HHB14362 ss-1</name>
    <dbReference type="NCBI Taxonomy" id="1314782"/>
    <lineage>
        <taxon>Eukaryota</taxon>
        <taxon>Fungi</taxon>
        <taxon>Dikarya</taxon>
        <taxon>Basidiomycota</taxon>
        <taxon>Agaricomycotina</taxon>
        <taxon>Agaricomycetes</taxon>
        <taxon>Gloeophyllales</taxon>
        <taxon>Gloeophyllaceae</taxon>
        <taxon>Neolentinus</taxon>
    </lineage>
</organism>
<dbReference type="Proteomes" id="UP000076761">
    <property type="component" value="Unassembled WGS sequence"/>
</dbReference>
<proteinExistence type="predicted"/>
<name>A0A165UGM2_9AGAM</name>
<evidence type="ECO:0000313" key="2">
    <source>
        <dbReference type="Proteomes" id="UP000076761"/>
    </source>
</evidence>
<reference evidence="1 2" key="1">
    <citation type="journal article" date="2016" name="Mol. Biol. Evol.">
        <title>Comparative Genomics of Early-Diverging Mushroom-Forming Fungi Provides Insights into the Origins of Lignocellulose Decay Capabilities.</title>
        <authorList>
            <person name="Nagy L.G."/>
            <person name="Riley R."/>
            <person name="Tritt A."/>
            <person name="Adam C."/>
            <person name="Daum C."/>
            <person name="Floudas D."/>
            <person name="Sun H."/>
            <person name="Yadav J.S."/>
            <person name="Pangilinan J."/>
            <person name="Larsson K.H."/>
            <person name="Matsuura K."/>
            <person name="Barry K."/>
            <person name="Labutti K."/>
            <person name="Kuo R."/>
            <person name="Ohm R.A."/>
            <person name="Bhattacharya S.S."/>
            <person name="Shirouzu T."/>
            <person name="Yoshinaga Y."/>
            <person name="Martin F.M."/>
            <person name="Grigoriev I.V."/>
            <person name="Hibbett D.S."/>
        </authorList>
    </citation>
    <scope>NUCLEOTIDE SEQUENCE [LARGE SCALE GENOMIC DNA]</scope>
    <source>
        <strain evidence="1 2">HHB14362 ss-1</strain>
    </source>
</reference>
<keyword evidence="2" id="KW-1185">Reference proteome</keyword>
<sequence length="86" mass="9688">MRLTSYINASRLNKEVVLPNMSDSSHDRSATDNVEGLEISCICIRPRRHLLDDKLLKICEMSCPASTGCTSARKRNIVLPVFLRKV</sequence>